<reference evidence="10 11" key="1">
    <citation type="submission" date="2019-07" db="EMBL/GenBank/DDBJ databases">
        <title>Genomic Encyclopedia of Archaeal and Bacterial Type Strains, Phase II (KMG-II): from individual species to whole genera.</title>
        <authorList>
            <person name="Goeker M."/>
        </authorList>
    </citation>
    <scope>NUCLEOTIDE SEQUENCE [LARGE SCALE GENOMIC DNA]</scope>
    <source>
        <strain evidence="10 11">DSM 21935</strain>
    </source>
</reference>
<dbReference type="GO" id="GO:0036431">
    <property type="term" value="F:dCMP kinase activity"/>
    <property type="evidence" value="ECO:0007669"/>
    <property type="project" value="InterPro"/>
</dbReference>
<evidence type="ECO:0000256" key="6">
    <source>
        <dbReference type="ARBA" id="ARBA00047615"/>
    </source>
</evidence>
<dbReference type="RefSeq" id="WP_148898255.1">
    <property type="nucleotide sequence ID" value="NZ_VNHY01000001.1"/>
</dbReference>
<keyword evidence="8" id="KW-0963">Cytoplasm</keyword>
<feature type="domain" description="Cytidylate kinase" evidence="9">
    <location>
        <begin position="3"/>
        <end position="212"/>
    </location>
</feature>
<dbReference type="SUPFAM" id="SSF52540">
    <property type="entry name" value="P-loop containing nucleoside triphosphate hydrolases"/>
    <property type="match status" value="1"/>
</dbReference>
<dbReference type="GO" id="GO:0006220">
    <property type="term" value="P:pyrimidine nucleotide metabolic process"/>
    <property type="evidence" value="ECO:0007669"/>
    <property type="project" value="UniProtKB-UniRule"/>
</dbReference>
<comment type="catalytic activity">
    <reaction evidence="6 8">
        <text>dCMP + ATP = dCDP + ADP</text>
        <dbReference type="Rhea" id="RHEA:25094"/>
        <dbReference type="ChEBI" id="CHEBI:30616"/>
        <dbReference type="ChEBI" id="CHEBI:57566"/>
        <dbReference type="ChEBI" id="CHEBI:58593"/>
        <dbReference type="ChEBI" id="CHEBI:456216"/>
        <dbReference type="EC" id="2.7.4.25"/>
    </reaction>
</comment>
<comment type="subcellular location">
    <subcellularLocation>
        <location evidence="8">Cytoplasm</location>
    </subcellularLocation>
</comment>
<dbReference type="NCBIfam" id="TIGR00017">
    <property type="entry name" value="cmk"/>
    <property type="match status" value="1"/>
</dbReference>
<comment type="caution">
    <text evidence="10">The sequence shown here is derived from an EMBL/GenBank/DDBJ whole genome shotgun (WGS) entry which is preliminary data.</text>
</comment>
<dbReference type="InterPro" id="IPR027417">
    <property type="entry name" value="P-loop_NTPase"/>
</dbReference>
<evidence type="ECO:0000256" key="5">
    <source>
        <dbReference type="ARBA" id="ARBA00022840"/>
    </source>
</evidence>
<keyword evidence="2 8" id="KW-0808">Transferase</keyword>
<dbReference type="CDD" id="cd02020">
    <property type="entry name" value="CMPK"/>
    <property type="match status" value="1"/>
</dbReference>
<dbReference type="OrthoDB" id="9807434at2"/>
<sequence length="218" mass="24685">MIIVIDGPAGSGKSTTAKAVADKLQIEYLDSGALYRAVTLIYLEANRDSETFFRLLDQKKITFYYIDSQFHVCIDGASVTDQIRTPEVANLVSKVAAMPKVRTFVNELMRDAVTDGIYIAEGRDLGTAVFPDAKLKFYMDADLSERARRRYNELKKDNPGLTYREVKLNIAERDRQDTSRDKDPLIQSKDALSIDTTDLTFEQQVDRICLTINEQLLN</sequence>
<dbReference type="InterPro" id="IPR003136">
    <property type="entry name" value="Cytidylate_kin"/>
</dbReference>
<keyword evidence="5 8" id="KW-0067">ATP-binding</keyword>
<comment type="catalytic activity">
    <reaction evidence="7 8">
        <text>CMP + ATP = CDP + ADP</text>
        <dbReference type="Rhea" id="RHEA:11600"/>
        <dbReference type="ChEBI" id="CHEBI:30616"/>
        <dbReference type="ChEBI" id="CHEBI:58069"/>
        <dbReference type="ChEBI" id="CHEBI:60377"/>
        <dbReference type="ChEBI" id="CHEBI:456216"/>
        <dbReference type="EC" id="2.7.4.25"/>
    </reaction>
</comment>
<dbReference type="GO" id="GO:0005737">
    <property type="term" value="C:cytoplasm"/>
    <property type="evidence" value="ECO:0007669"/>
    <property type="project" value="UniProtKB-SubCell"/>
</dbReference>
<comment type="similarity">
    <text evidence="1 8">Belongs to the cytidylate kinase family. Type 1 subfamily.</text>
</comment>
<name>A0A5D3YN86_9BACT</name>
<dbReference type="EC" id="2.7.4.25" evidence="8"/>
<dbReference type="GO" id="GO:0036430">
    <property type="term" value="F:CMP kinase activity"/>
    <property type="evidence" value="ECO:0007669"/>
    <property type="project" value="RHEA"/>
</dbReference>
<evidence type="ECO:0000313" key="10">
    <source>
        <dbReference type="EMBL" id="TYP95596.1"/>
    </source>
</evidence>
<dbReference type="GO" id="GO:0005524">
    <property type="term" value="F:ATP binding"/>
    <property type="evidence" value="ECO:0007669"/>
    <property type="project" value="UniProtKB-UniRule"/>
</dbReference>
<keyword evidence="11" id="KW-1185">Reference proteome</keyword>
<evidence type="ECO:0000256" key="3">
    <source>
        <dbReference type="ARBA" id="ARBA00022741"/>
    </source>
</evidence>
<accession>A0A5D3YN86</accession>
<dbReference type="Pfam" id="PF02224">
    <property type="entry name" value="Cytidylate_kin"/>
    <property type="match status" value="1"/>
</dbReference>
<organism evidence="10 11">
    <name type="scientific">Fodinibius salinus</name>
    <dbReference type="NCBI Taxonomy" id="860790"/>
    <lineage>
        <taxon>Bacteria</taxon>
        <taxon>Pseudomonadati</taxon>
        <taxon>Balneolota</taxon>
        <taxon>Balneolia</taxon>
        <taxon>Balneolales</taxon>
        <taxon>Balneolaceae</taxon>
        <taxon>Fodinibius</taxon>
    </lineage>
</organism>
<proteinExistence type="inferred from homology"/>
<dbReference type="InterPro" id="IPR011994">
    <property type="entry name" value="Cytidylate_kinase_dom"/>
</dbReference>
<dbReference type="AlphaFoldDB" id="A0A5D3YN86"/>
<evidence type="ECO:0000256" key="2">
    <source>
        <dbReference type="ARBA" id="ARBA00022679"/>
    </source>
</evidence>
<evidence type="ECO:0000256" key="4">
    <source>
        <dbReference type="ARBA" id="ARBA00022777"/>
    </source>
</evidence>
<keyword evidence="4 8" id="KW-0418">Kinase</keyword>
<dbReference type="Gene3D" id="3.40.50.300">
    <property type="entry name" value="P-loop containing nucleotide triphosphate hydrolases"/>
    <property type="match status" value="1"/>
</dbReference>
<keyword evidence="3 8" id="KW-0547">Nucleotide-binding</keyword>
<evidence type="ECO:0000259" key="9">
    <source>
        <dbReference type="Pfam" id="PF02224"/>
    </source>
</evidence>
<feature type="binding site" evidence="8">
    <location>
        <begin position="7"/>
        <end position="15"/>
    </location>
    <ligand>
        <name>ATP</name>
        <dbReference type="ChEBI" id="CHEBI:30616"/>
    </ligand>
</feature>
<gene>
    <name evidence="8" type="primary">cmk</name>
    <name evidence="10" type="ORF">LX73_0905</name>
</gene>
<evidence type="ECO:0000256" key="7">
    <source>
        <dbReference type="ARBA" id="ARBA00048478"/>
    </source>
</evidence>
<dbReference type="EMBL" id="VNHY01000001">
    <property type="protein sequence ID" value="TYP95596.1"/>
    <property type="molecule type" value="Genomic_DNA"/>
</dbReference>
<protein>
    <recommendedName>
        <fullName evidence="8">Cytidylate kinase</fullName>
        <shortName evidence="8">CK</shortName>
        <ecNumber evidence="8">2.7.4.25</ecNumber>
    </recommendedName>
    <alternativeName>
        <fullName evidence="8">Cytidine monophosphate kinase</fullName>
        <shortName evidence="8">CMP kinase</shortName>
    </alternativeName>
</protein>
<dbReference type="Proteomes" id="UP000324595">
    <property type="component" value="Unassembled WGS sequence"/>
</dbReference>
<evidence type="ECO:0000313" key="11">
    <source>
        <dbReference type="Proteomes" id="UP000324595"/>
    </source>
</evidence>
<evidence type="ECO:0000256" key="1">
    <source>
        <dbReference type="ARBA" id="ARBA00009427"/>
    </source>
</evidence>
<dbReference type="HAMAP" id="MF_00238">
    <property type="entry name" value="Cytidyl_kinase_type1"/>
    <property type="match status" value="1"/>
</dbReference>
<evidence type="ECO:0000256" key="8">
    <source>
        <dbReference type="HAMAP-Rule" id="MF_00238"/>
    </source>
</evidence>